<gene>
    <name evidence="2" type="ORF">ISG29_01015</name>
</gene>
<dbReference type="AlphaFoldDB" id="A0A930Y5U7"/>
<comment type="caution">
    <text evidence="2">The sequence shown here is derived from an EMBL/GenBank/DDBJ whole genome shotgun (WGS) entry which is preliminary data.</text>
</comment>
<dbReference type="RefSeq" id="WP_194501510.1">
    <property type="nucleotide sequence ID" value="NZ_JADIVZ010000001.1"/>
</dbReference>
<protein>
    <submittedName>
        <fullName evidence="2">EthD domain-containing protein</fullName>
    </submittedName>
</protein>
<sequence length="259" mass="27764">MPSTPKLVYALWSPDASVMHSAAWRAELAAAGARRVQVNVCDGPVAGALRLDAGATAVGGFVSLWDVAADAVTPVVARAARVVCGWEVEERRPLEPPEVWDGSRADALANVAMLRRPQELSVEEYRHRWLVDHTPVAIATQGTFGYVQNVVQRAVTALPDGVEPVAAIVEELFSMAAVTDMHAFYGTDGTPQDLAERMQQMMASVARFGADTGLDLVPTSRSCHALDESAPEAVRQASRLATSGEVKNGSSRERSRSSR</sequence>
<accession>A0A930Y5U7</accession>
<feature type="compositionally biased region" description="Basic and acidic residues" evidence="1">
    <location>
        <begin position="250"/>
        <end position="259"/>
    </location>
</feature>
<dbReference type="SUPFAM" id="SSF54909">
    <property type="entry name" value="Dimeric alpha+beta barrel"/>
    <property type="match status" value="1"/>
</dbReference>
<dbReference type="InterPro" id="IPR011008">
    <property type="entry name" value="Dimeric_a/b-barrel"/>
</dbReference>
<keyword evidence="3" id="KW-1185">Reference proteome</keyword>
<evidence type="ECO:0000256" key="1">
    <source>
        <dbReference type="SAM" id="MobiDB-lite"/>
    </source>
</evidence>
<organism evidence="2 3">
    <name type="scientific">Nocardioides acrostichi</name>
    <dbReference type="NCBI Taxonomy" id="2784339"/>
    <lineage>
        <taxon>Bacteria</taxon>
        <taxon>Bacillati</taxon>
        <taxon>Actinomycetota</taxon>
        <taxon>Actinomycetes</taxon>
        <taxon>Propionibacteriales</taxon>
        <taxon>Nocardioidaceae</taxon>
        <taxon>Nocardioides</taxon>
    </lineage>
</organism>
<dbReference type="Gene3D" id="3.30.70.100">
    <property type="match status" value="1"/>
</dbReference>
<reference evidence="2" key="1">
    <citation type="submission" date="2020-11" db="EMBL/GenBank/DDBJ databases">
        <title>Nocardioides sp. CBS4Y-1, whole genome shotgun sequence.</title>
        <authorList>
            <person name="Tuo L."/>
        </authorList>
    </citation>
    <scope>NUCLEOTIDE SEQUENCE</scope>
    <source>
        <strain evidence="2">CBS4Y-1</strain>
    </source>
</reference>
<evidence type="ECO:0000313" key="2">
    <source>
        <dbReference type="EMBL" id="MBF4160252.1"/>
    </source>
</evidence>
<evidence type="ECO:0000313" key="3">
    <source>
        <dbReference type="Proteomes" id="UP000656804"/>
    </source>
</evidence>
<feature type="region of interest" description="Disordered" evidence="1">
    <location>
        <begin position="226"/>
        <end position="259"/>
    </location>
</feature>
<dbReference type="EMBL" id="JADIVZ010000001">
    <property type="protein sequence ID" value="MBF4160252.1"/>
    <property type="molecule type" value="Genomic_DNA"/>
</dbReference>
<proteinExistence type="predicted"/>
<name>A0A930Y5U7_9ACTN</name>
<dbReference type="Proteomes" id="UP000656804">
    <property type="component" value="Unassembled WGS sequence"/>
</dbReference>